<dbReference type="CDD" id="cd06257">
    <property type="entry name" value="DnaJ"/>
    <property type="match status" value="1"/>
</dbReference>
<evidence type="ECO:0008006" key="7">
    <source>
        <dbReference type="Google" id="ProtNLM"/>
    </source>
</evidence>
<keyword evidence="4" id="KW-0040">ANK repeat</keyword>
<dbReference type="GO" id="GO:0043124">
    <property type="term" value="P:negative regulation of canonical NF-kappaB signal transduction"/>
    <property type="evidence" value="ECO:0007669"/>
    <property type="project" value="InterPro"/>
</dbReference>
<comment type="subcellular location">
    <subcellularLocation>
        <location evidence="1">Nucleus</location>
    </subcellularLocation>
</comment>
<dbReference type="GO" id="GO:0005634">
    <property type="term" value="C:nucleus"/>
    <property type="evidence" value="ECO:0007669"/>
    <property type="project" value="UniProtKB-SubCell"/>
</dbReference>
<reference evidence="6" key="1">
    <citation type="submission" date="2021-01" db="EMBL/GenBank/DDBJ databases">
        <authorList>
            <person name="Corre E."/>
            <person name="Pelletier E."/>
            <person name="Niang G."/>
            <person name="Scheremetjew M."/>
            <person name="Finn R."/>
            <person name="Kale V."/>
            <person name="Holt S."/>
            <person name="Cochrane G."/>
            <person name="Meng A."/>
            <person name="Brown T."/>
            <person name="Cohen L."/>
        </authorList>
    </citation>
    <scope>NUCLEOTIDE SEQUENCE</scope>
    <source>
        <strain evidence="6">Clade-A-BCC118000</strain>
    </source>
</reference>
<dbReference type="InterPro" id="IPR038753">
    <property type="entry name" value="NFKBIL1"/>
</dbReference>
<evidence type="ECO:0000256" key="1">
    <source>
        <dbReference type="ARBA" id="ARBA00004123"/>
    </source>
</evidence>
<evidence type="ECO:0000256" key="2">
    <source>
        <dbReference type="ARBA" id="ARBA00022553"/>
    </source>
</evidence>
<dbReference type="InterPro" id="IPR001623">
    <property type="entry name" value="DnaJ_domain"/>
</dbReference>
<dbReference type="AlphaFoldDB" id="A0A7R9T6M0"/>
<evidence type="ECO:0000256" key="3">
    <source>
        <dbReference type="ARBA" id="ARBA00022737"/>
    </source>
</evidence>
<proteinExistence type="predicted"/>
<dbReference type="SUPFAM" id="SSF46565">
    <property type="entry name" value="Chaperone J-domain"/>
    <property type="match status" value="1"/>
</dbReference>
<sequence length="538" mass="57608">MGATEHRRFALKCRALRFRARRAIESRRDGDDDAARERRAEDAATLEATAAFWRELSSDASSGTRALTALLRLALDGREGAGSDGTRVSSARALARAHRPRDVDEDEALTTEALFRSGDALRARATAQNFGSGFVAGLGGVLTLPIAIPAQLAATTFTSLRLALALAILAGKDPLEPSVAAKAIAAALGSAGSASEELDDVASVGVGVRDGVQYAAIRASGTAMQNASWRLTRAAATKLAQRGAQRGASMAITRAVPIIGGVIGGAVDGVVTQNAGNRAMAAFFPPRPKDCSTIEESIRKSKDEAVANVKNAAETAAKTLNGAFDKISVSLKTSFGKQTDDAEGVATPTSAGYQSRELLADDSWERFERERELENMRAVLEDDVAFDDVHADVFSTKSSSTTTTTTTTKSSLKDADAVERAARDKKKADAWAEFDARWKVFHEDVANATTKVIRYKDIPWPPSTSRALAGCRGKNAAPDATKRAYRKLILRFHPDRFSRFTLHERDRDKIMAKCVAVSAAIQTQYAEATRESRVANSE</sequence>
<evidence type="ECO:0000313" key="6">
    <source>
        <dbReference type="EMBL" id="CAD8225831.1"/>
    </source>
</evidence>
<keyword evidence="3" id="KW-0677">Repeat</keyword>
<protein>
    <recommendedName>
        <fullName evidence="7">J domain-containing protein</fullName>
    </recommendedName>
</protein>
<keyword evidence="2" id="KW-0597">Phosphoprotein</keyword>
<evidence type="ECO:0000256" key="5">
    <source>
        <dbReference type="ARBA" id="ARBA00023242"/>
    </source>
</evidence>
<evidence type="ECO:0000256" key="4">
    <source>
        <dbReference type="ARBA" id="ARBA00023043"/>
    </source>
</evidence>
<dbReference type="InterPro" id="IPR036869">
    <property type="entry name" value="J_dom_sf"/>
</dbReference>
<gene>
    <name evidence="6" type="ORF">OLUC0939_LOCUS6571</name>
</gene>
<dbReference type="PANTHER" id="PTHR15263">
    <property type="entry name" value="I-KAPPA-B-LIKE PROTEIN IKBL"/>
    <property type="match status" value="1"/>
</dbReference>
<accession>A0A7R9T6M0</accession>
<dbReference type="PANTHER" id="PTHR15263:SF1">
    <property type="entry name" value="NF-KAPPA-B INHIBITOR-LIKE PROTEIN 1"/>
    <property type="match status" value="1"/>
</dbReference>
<organism evidence="6">
    <name type="scientific">Ostreococcus sp. 'lucimarinus'</name>
    <dbReference type="NCBI Taxonomy" id="242159"/>
    <lineage>
        <taxon>Eukaryota</taxon>
        <taxon>Viridiplantae</taxon>
        <taxon>Chlorophyta</taxon>
        <taxon>Mamiellophyceae</taxon>
        <taxon>Mamiellales</taxon>
        <taxon>Bathycoccaceae</taxon>
        <taxon>Ostreococcus</taxon>
    </lineage>
</organism>
<dbReference type="EMBL" id="HBDX01007624">
    <property type="protein sequence ID" value="CAD8225831.1"/>
    <property type="molecule type" value="Transcribed_RNA"/>
</dbReference>
<name>A0A7R9T6M0_9CHLO</name>
<keyword evidence="5" id="KW-0539">Nucleus</keyword>